<dbReference type="GeneID" id="81597994"/>
<feature type="transmembrane region" description="Helical" evidence="5">
    <location>
        <begin position="195"/>
        <end position="222"/>
    </location>
</feature>
<dbReference type="InterPro" id="IPR007568">
    <property type="entry name" value="RTA1"/>
</dbReference>
<dbReference type="GO" id="GO:0000324">
    <property type="term" value="C:fungal-type vacuole"/>
    <property type="evidence" value="ECO:0007669"/>
    <property type="project" value="TreeGrafter"/>
</dbReference>
<protein>
    <submittedName>
        <fullName evidence="6">RTA1 like protein-domain-containing protein</fullName>
    </submittedName>
</protein>
<comment type="caution">
    <text evidence="6">The sequence shown here is derived from an EMBL/GenBank/DDBJ whole genome shotgun (WGS) entry which is preliminary data.</text>
</comment>
<reference evidence="6" key="2">
    <citation type="journal article" date="2023" name="IMA Fungus">
        <title>Comparative genomic study of the Penicillium genus elucidates a diverse pangenome and 15 lateral gene transfer events.</title>
        <authorList>
            <person name="Petersen C."/>
            <person name="Sorensen T."/>
            <person name="Nielsen M.R."/>
            <person name="Sondergaard T.E."/>
            <person name="Sorensen J.L."/>
            <person name="Fitzpatrick D.A."/>
            <person name="Frisvad J.C."/>
            <person name="Nielsen K.L."/>
        </authorList>
    </citation>
    <scope>NUCLEOTIDE SEQUENCE</scope>
    <source>
        <strain evidence="6">IBT 16125</strain>
    </source>
</reference>
<dbReference type="AlphaFoldDB" id="A0AAD6G2W1"/>
<dbReference type="PANTHER" id="PTHR31465">
    <property type="entry name" value="PROTEIN RTA1-RELATED"/>
    <property type="match status" value="1"/>
</dbReference>
<dbReference type="Pfam" id="PF04479">
    <property type="entry name" value="RTA1"/>
    <property type="match status" value="1"/>
</dbReference>
<dbReference type="GO" id="GO:0005886">
    <property type="term" value="C:plasma membrane"/>
    <property type="evidence" value="ECO:0007669"/>
    <property type="project" value="TreeGrafter"/>
</dbReference>
<evidence type="ECO:0000256" key="3">
    <source>
        <dbReference type="ARBA" id="ARBA00022989"/>
    </source>
</evidence>
<gene>
    <name evidence="6" type="ORF">N7458_004369</name>
</gene>
<evidence type="ECO:0000256" key="4">
    <source>
        <dbReference type="ARBA" id="ARBA00023136"/>
    </source>
</evidence>
<dbReference type="EMBL" id="JAPVEA010000005">
    <property type="protein sequence ID" value="KAJ5453413.1"/>
    <property type="molecule type" value="Genomic_DNA"/>
</dbReference>
<keyword evidence="7" id="KW-1185">Reference proteome</keyword>
<keyword evidence="2 5" id="KW-0812">Transmembrane</keyword>
<feature type="transmembrane region" description="Helical" evidence="5">
    <location>
        <begin position="161"/>
        <end position="183"/>
    </location>
</feature>
<dbReference type="PANTHER" id="PTHR31465:SF9">
    <property type="entry name" value="SPHINGOID LONG-CHAIN BASE TRANSPORTER RSB1"/>
    <property type="match status" value="1"/>
</dbReference>
<organism evidence="6 7">
    <name type="scientific">Penicillium daleae</name>
    <dbReference type="NCBI Taxonomy" id="63821"/>
    <lineage>
        <taxon>Eukaryota</taxon>
        <taxon>Fungi</taxon>
        <taxon>Dikarya</taxon>
        <taxon>Ascomycota</taxon>
        <taxon>Pezizomycotina</taxon>
        <taxon>Eurotiomycetes</taxon>
        <taxon>Eurotiomycetidae</taxon>
        <taxon>Eurotiales</taxon>
        <taxon>Aspergillaceae</taxon>
        <taxon>Penicillium</taxon>
    </lineage>
</organism>
<accession>A0AAD6G2W1</accession>
<evidence type="ECO:0000313" key="7">
    <source>
        <dbReference type="Proteomes" id="UP001213681"/>
    </source>
</evidence>
<feature type="transmembrane region" description="Helical" evidence="5">
    <location>
        <begin position="60"/>
        <end position="80"/>
    </location>
</feature>
<sequence>MALNNSHLDALTPFWPGMNLTSQHDGKCYGNVTLCENSDVLCTLSLCDLTLAHFTYLPSLGGNAFFATLFGLCIIAQVGLGAKYKTWGYLIAACFGLVGEVIGYVGRIMMHSNPFSKNNFLIYLVCLTIAPAFLSAGIYLCLARIVVVYGEHISRFPPRVYTILFCTCDFISLLLQAIGGAIASTANDANTTQMGINIMIAGLAFQVFSLALFGLLCGDFALRVRQNRSGWNMHNGMLFRSIIFKTFLWGLGATTLTIFIRSCFRVAELSGGFHGPLANNQPTFMALEGAMVGTACLCSTILHPGIGFRGTWHDADFNFFRQKKVNNEVDNKSVRSSPSTQTTEAI</sequence>
<keyword evidence="4 5" id="KW-0472">Membrane</keyword>
<evidence type="ECO:0000313" key="6">
    <source>
        <dbReference type="EMBL" id="KAJ5453413.1"/>
    </source>
</evidence>
<feature type="transmembrane region" description="Helical" evidence="5">
    <location>
        <begin position="120"/>
        <end position="149"/>
    </location>
</feature>
<dbReference type="Proteomes" id="UP001213681">
    <property type="component" value="Unassembled WGS sequence"/>
</dbReference>
<reference evidence="6" key="1">
    <citation type="submission" date="2022-12" db="EMBL/GenBank/DDBJ databases">
        <authorList>
            <person name="Petersen C."/>
        </authorList>
    </citation>
    <scope>NUCLEOTIDE SEQUENCE</scope>
    <source>
        <strain evidence="6">IBT 16125</strain>
    </source>
</reference>
<proteinExistence type="predicted"/>
<feature type="transmembrane region" description="Helical" evidence="5">
    <location>
        <begin position="87"/>
        <end position="108"/>
    </location>
</feature>
<evidence type="ECO:0000256" key="1">
    <source>
        <dbReference type="ARBA" id="ARBA00004141"/>
    </source>
</evidence>
<name>A0AAD6G2W1_9EURO</name>
<feature type="transmembrane region" description="Helical" evidence="5">
    <location>
        <begin position="242"/>
        <end position="260"/>
    </location>
</feature>
<evidence type="ECO:0000256" key="5">
    <source>
        <dbReference type="SAM" id="Phobius"/>
    </source>
</evidence>
<dbReference type="RefSeq" id="XP_056766369.1">
    <property type="nucleotide sequence ID" value="XM_056907751.1"/>
</dbReference>
<evidence type="ECO:0000256" key="2">
    <source>
        <dbReference type="ARBA" id="ARBA00022692"/>
    </source>
</evidence>
<keyword evidence="3 5" id="KW-1133">Transmembrane helix</keyword>
<comment type="subcellular location">
    <subcellularLocation>
        <location evidence="1">Membrane</location>
        <topology evidence="1">Multi-pass membrane protein</topology>
    </subcellularLocation>
</comment>